<dbReference type="EMBL" id="JAKLMC020000001">
    <property type="protein sequence ID" value="KAK5958296.1"/>
    <property type="molecule type" value="Genomic_DNA"/>
</dbReference>
<organism evidence="1 2">
    <name type="scientific">Knufia fluminis</name>
    <dbReference type="NCBI Taxonomy" id="191047"/>
    <lineage>
        <taxon>Eukaryota</taxon>
        <taxon>Fungi</taxon>
        <taxon>Dikarya</taxon>
        <taxon>Ascomycota</taxon>
        <taxon>Pezizomycotina</taxon>
        <taxon>Eurotiomycetes</taxon>
        <taxon>Chaetothyriomycetidae</taxon>
        <taxon>Chaetothyriales</taxon>
        <taxon>Trichomeriaceae</taxon>
        <taxon>Knufia</taxon>
    </lineage>
</organism>
<keyword evidence="2" id="KW-1185">Reference proteome</keyword>
<sequence length="349" mass="40094">MSSAAPSSLNSTTSSPLPSIPKLPLIRTVPHLQAAPQNQSPLFRLPAELRLMVLRELLVSNELIGERQEYVDPNWKYPANSRPRNTKGQFLKVKTVHGHRLTPAILVTCQTMLRDGWQLFYENTITIQIYSGREVLQGHSSGKYSCDECLVLPMWDGQCMLHNTIRPNVAPTRLASRFQKFHIELNVDPNTDHYDYESYRDMVQKLLPTLSGACVRVKPIGICAEDHNFASLEQQLKVFQLLRCQKFSIEATPYVDKTTIATIEHIVMSNEAVVDLWRLLSKLVSHRILVYKMEMSDSELVTLDQLFDDMQTAAIEFDSERFYKLRAKFFNRFDRIIADMKEAACDDRQ</sequence>
<proteinExistence type="predicted"/>
<evidence type="ECO:0000313" key="2">
    <source>
        <dbReference type="Proteomes" id="UP001316803"/>
    </source>
</evidence>
<gene>
    <name evidence="1" type="ORF">OHC33_000138</name>
</gene>
<accession>A0AAN8ICD2</accession>
<protein>
    <submittedName>
        <fullName evidence="1">Uncharacterized protein</fullName>
    </submittedName>
</protein>
<evidence type="ECO:0000313" key="1">
    <source>
        <dbReference type="EMBL" id="KAK5958296.1"/>
    </source>
</evidence>
<name>A0AAN8ICD2_9EURO</name>
<comment type="caution">
    <text evidence="1">The sequence shown here is derived from an EMBL/GenBank/DDBJ whole genome shotgun (WGS) entry which is preliminary data.</text>
</comment>
<reference evidence="1 2" key="1">
    <citation type="submission" date="2022-12" db="EMBL/GenBank/DDBJ databases">
        <title>Genomic features and morphological characterization of a novel Knufia sp. strain isolated from spacecraft assembly facility.</title>
        <authorList>
            <person name="Teixeira M."/>
            <person name="Chander A.M."/>
            <person name="Stajich J.E."/>
            <person name="Venkateswaran K."/>
        </authorList>
    </citation>
    <scope>NUCLEOTIDE SEQUENCE [LARGE SCALE GENOMIC DNA]</scope>
    <source>
        <strain evidence="1 2">FJI-L2-BK-P2</strain>
    </source>
</reference>
<dbReference type="Proteomes" id="UP001316803">
    <property type="component" value="Unassembled WGS sequence"/>
</dbReference>
<dbReference type="AlphaFoldDB" id="A0AAN8ICD2"/>